<dbReference type="PROSITE" id="PS50930">
    <property type="entry name" value="HTH_LYTTR"/>
    <property type="match status" value="1"/>
</dbReference>
<keyword evidence="3" id="KW-0238">DNA-binding</keyword>
<dbReference type="EMBL" id="FWFO01000002">
    <property type="protein sequence ID" value="SLN54490.1"/>
    <property type="molecule type" value="Genomic_DNA"/>
</dbReference>
<evidence type="ECO:0000313" key="4">
    <source>
        <dbReference type="Proteomes" id="UP000193077"/>
    </source>
</evidence>
<dbReference type="SMART" id="SM00850">
    <property type="entry name" value="LytTR"/>
    <property type="match status" value="1"/>
</dbReference>
<keyword evidence="1" id="KW-0812">Transmembrane</keyword>
<sequence>MISKFKKILAEHNLLVLGPLLVFLTLLAAQAKPFGAEGVSFLGRFLFWSAVMVLGALIAHFSVRCIQRYAKNRKQIVRDVATVALVTVLFTPVLWALIWLTALPETKEVPDLTTMLQYGTIFASGLLVLRRSFPGLDSQAPKEEEQIIQPRLYRRLPEGFEGPILRLTVHDHSVDVVTMDEVITIRSRFADAIDEMEPVLGYCTHRSHWVTREAIESVERTGGRIYIRLINGDQVPVSRKYKPKLEEAGIV</sequence>
<dbReference type="AlphaFoldDB" id="A0A1Y5T2N0"/>
<proteinExistence type="predicted"/>
<feature type="domain" description="HTH LytTR-type" evidence="2">
    <location>
        <begin position="164"/>
        <end position="251"/>
    </location>
</feature>
<reference evidence="3 4" key="1">
    <citation type="submission" date="2017-03" db="EMBL/GenBank/DDBJ databases">
        <authorList>
            <person name="Afonso C.L."/>
            <person name="Miller P.J."/>
            <person name="Scott M.A."/>
            <person name="Spackman E."/>
            <person name="Goraichik I."/>
            <person name="Dimitrov K.M."/>
            <person name="Suarez D.L."/>
            <person name="Swayne D.E."/>
        </authorList>
    </citation>
    <scope>NUCLEOTIDE SEQUENCE [LARGE SCALE GENOMIC DNA]</scope>
    <source>
        <strain evidence="3 4">CECT 7639</strain>
    </source>
</reference>
<dbReference type="Gene3D" id="2.40.50.1020">
    <property type="entry name" value="LytTr DNA-binding domain"/>
    <property type="match status" value="1"/>
</dbReference>
<accession>A0A1Y5T2N0</accession>
<dbReference type="OrthoDB" id="7028951at2"/>
<name>A0A1Y5T2N0_9RHOB</name>
<keyword evidence="1" id="KW-0472">Membrane</keyword>
<keyword evidence="4" id="KW-1185">Reference proteome</keyword>
<protein>
    <submittedName>
        <fullName evidence="3">LytTr DNA-binding domain protein</fullName>
    </submittedName>
</protein>
<feature type="transmembrane region" description="Helical" evidence="1">
    <location>
        <begin position="80"/>
        <end position="100"/>
    </location>
</feature>
<dbReference type="Proteomes" id="UP000193077">
    <property type="component" value="Unassembled WGS sequence"/>
</dbReference>
<dbReference type="GO" id="GO:0003677">
    <property type="term" value="F:DNA binding"/>
    <property type="evidence" value="ECO:0007669"/>
    <property type="project" value="UniProtKB-KW"/>
</dbReference>
<dbReference type="InterPro" id="IPR007492">
    <property type="entry name" value="LytTR_DNA-bd_dom"/>
</dbReference>
<gene>
    <name evidence="3" type="ORF">TRL7639_02865</name>
</gene>
<evidence type="ECO:0000313" key="3">
    <source>
        <dbReference type="EMBL" id="SLN54490.1"/>
    </source>
</evidence>
<feature type="transmembrane region" description="Helical" evidence="1">
    <location>
        <begin position="112"/>
        <end position="129"/>
    </location>
</feature>
<organism evidence="3 4">
    <name type="scientific">Falsiruegeria litorea R37</name>
    <dbReference type="NCBI Taxonomy" id="1200284"/>
    <lineage>
        <taxon>Bacteria</taxon>
        <taxon>Pseudomonadati</taxon>
        <taxon>Pseudomonadota</taxon>
        <taxon>Alphaproteobacteria</taxon>
        <taxon>Rhodobacterales</taxon>
        <taxon>Roseobacteraceae</taxon>
        <taxon>Falsiruegeria</taxon>
    </lineage>
</organism>
<feature type="transmembrane region" description="Helical" evidence="1">
    <location>
        <begin position="41"/>
        <end position="59"/>
    </location>
</feature>
<evidence type="ECO:0000259" key="2">
    <source>
        <dbReference type="PROSITE" id="PS50930"/>
    </source>
</evidence>
<dbReference type="Pfam" id="PF04397">
    <property type="entry name" value="LytTR"/>
    <property type="match status" value="1"/>
</dbReference>
<evidence type="ECO:0000256" key="1">
    <source>
        <dbReference type="SAM" id="Phobius"/>
    </source>
</evidence>
<keyword evidence="1" id="KW-1133">Transmembrane helix</keyword>